<feature type="compositionally biased region" description="Low complexity" evidence="1">
    <location>
        <begin position="497"/>
        <end position="515"/>
    </location>
</feature>
<feature type="region of interest" description="Disordered" evidence="1">
    <location>
        <begin position="486"/>
        <end position="520"/>
    </location>
</feature>
<gene>
    <name evidence="4" type="ORF">C2E20_5314</name>
</gene>
<dbReference type="Gene3D" id="3.40.50.12780">
    <property type="entry name" value="N-terminal domain of ligase-like"/>
    <property type="match status" value="2"/>
</dbReference>
<accession>A0A2P6VBA8</accession>
<dbReference type="InterPro" id="IPR036365">
    <property type="entry name" value="PGBD-like_sf"/>
</dbReference>
<dbReference type="OrthoDB" id="10253115at2759"/>
<sequence>MQTARLSRPLAPRRAGRIAGPQGRRAVVVHAVLGPYQYKARVARLRQRGVSVHEFGERVLQQGSYGDDVMQLQAYLAEQGYFDAADGLSGYFGGVTRDALQAWQRDQGLRITGAFDADCKWACLKQQEAALQVQQAQALVAAVASAPPPLPVALVQAHPGVFTGVLGAAALAAGAVLSWRTGLAAKGGALLLQGARWSATAALGLAVAASRVLFGAATGAVQGAVNAATPLPSAPTPLRRSTTAAAAEDYDSAVPSELAARLLEEEEEEEAMLAEEAAYLAALAAAPAPQAAPKSRRLSDEEVQQRIAVMKGEVSPRTPVPQRPAPRSIPLSRAPKSSDDPITGSKYGTYYGGQQVREKVKQYLGGDAGHPARRMEAQMSNRQRTRPAKPSPPAPEALTAGEGRTFRDVVEPTVMEPAAAPKELLSGTELEKAPERRGRPVPVAKPGMASPAARGGAGVPQAAAVAAPAPRPVAVVKPQKRATIGDMLRSSLGGPADPYAGQDPYGGPAPGYGSPLVPPPPAAYQPPALAAPAPGAPSGPYPVNTGSSYAAAAAAPGGGAPTAEAAPVQYNSDGSVVLASKPIKLHKPSHLLPKTLWRLVSKGVLRPDHPFALHKLLFQAAYARWDAGTLGPPPAWVPTPEGMAATNAARFMASWQGDATWQQLRTGAPAVDWDLLQRLSFSSPEAFWPAVLEQLHMRFTTPPARTLSLHPDPDRCRWLPGARFNLAECALSGDDNERPAIVWADEAAPQQLHSISLQDLRARCAHVAAALRSAGLQPGDAVAVIMPMTATAVVAYLGIVLAGCAAVCIADSFAAAEVAGRLRIAAASAIITQDVIVRGGQALALYERVVQAGGPRALVVPAAASGLLQVELRPGDLSWPDFLASVPQPTSLQAHVADSDDTATILFSSGTTGEPKAVPWSHVTPLRCAANAHFHQDVRRGDGVCWPTSMGWMLGPWLVFATLLNGATIALLHGSPQGRPFGQFVEAAGVTMLGVVPSIVKAWRASDCMRGLDWSSIRCFSSAGEAAAPDDALWLMARAGYKPVIDSCGGTEIAGSFLTGSPLLPQAPATFSTPAVGHCPVLLVQREDGGQAASVHGDDGAAAMGELAILAPALGTSQHLLNADHRCTYFEGMPALPASMHQAGWALRRHGDAFERLPGGSYRALGRLDDTMNLGGIKVGAVELERACAEGVEGVVEAAAVACPAPGGGPDQLHLFLVLRPGSSAAALPTMELQQLCQAAISSRLNPLFRVRRVLVRPELPRNASSKEALPLLLDLEQTLRGTPDSLRPPALWRLVSKGVLRPDHPFALHKLLFQAAYARWDAGTLGPPPAWVPTPEGMAATNAARFMASWQGDATWQQLRTGAPAADWDLLQRLSFSSPEAFWPAVLRQLGIRFHVPPHRVLEHGPDADRCIWLPGARFNAAECALAGRDADRTAIVWADEAAPQQLHSMTLDQLATRCAHVAAALRAMGLQPGDAVAIDMPMTADAVVAYLGTVLAGCAAVSIADSFVAREIGARTRIALTKAIFTQDVILRGGRALPLYARVVEAGVPRAIVLPAQPGAPLQVELRPGDLSWDAFLAGAAPPAQGLGAHVAGPDEVTGVIFSSGTTGEPKAIPWTHTSPLRAAADAFFHQDVRQGDVVCWPTNMGWMMGPWLVYAALLNGATIALFQGSPLGRPFGQFIERARVNVLGLVPSIAKAWRATDCMRGLDWSSLRCYSSTGEASSPEDYLWLMARAGYKPVVEYCGGTELGGGYFSGSPLQPQCPSTFSTPTVGHRPVILVQREDGSQAPSPHGDRVVVTGELALAVPALGVSQRLLNKDHKAAYYDGMPAVPGGRWFLRRHGDEVERLSGGAYRALGRVDDTMNLGGIKVSSVELERACIEGVEGVVEAAAVACPMPGGGPDQLSMFLVLRPGSEAASAAVPELQRRCQAAISGRLNPLFKVQRVLPRRSLPRTASNKVMRRVLRDELLRSQSKM</sequence>
<proteinExistence type="predicted"/>
<evidence type="ECO:0000256" key="1">
    <source>
        <dbReference type="SAM" id="MobiDB-lite"/>
    </source>
</evidence>
<feature type="region of interest" description="Disordered" evidence="1">
    <location>
        <begin position="365"/>
        <end position="456"/>
    </location>
</feature>
<dbReference type="EMBL" id="LHPF02000015">
    <property type="protein sequence ID" value="PSC71341.1"/>
    <property type="molecule type" value="Genomic_DNA"/>
</dbReference>
<dbReference type="Gene3D" id="1.10.101.10">
    <property type="entry name" value="PGBD-like superfamily/PGBD"/>
    <property type="match status" value="1"/>
</dbReference>
<feature type="domain" description="AMP-dependent synthetase/ligase" evidence="2">
    <location>
        <begin position="1429"/>
        <end position="1803"/>
    </location>
</feature>
<evidence type="ECO:0000313" key="4">
    <source>
        <dbReference type="EMBL" id="PSC71341.1"/>
    </source>
</evidence>
<reference evidence="4 5" key="1">
    <citation type="journal article" date="2018" name="Plant J.">
        <title>Genome sequences of Chlorella sorokiniana UTEX 1602 and Micractinium conductrix SAG 241.80: implications to maltose excretion by a green alga.</title>
        <authorList>
            <person name="Arriola M.B."/>
            <person name="Velmurugan N."/>
            <person name="Zhang Y."/>
            <person name="Plunkett M.H."/>
            <person name="Hondzo H."/>
            <person name="Barney B.M."/>
        </authorList>
    </citation>
    <scope>NUCLEOTIDE SEQUENCE [LARGE SCALE GENOMIC DNA]</scope>
    <source>
        <strain evidence="4 5">SAG 241.80</strain>
    </source>
</reference>
<dbReference type="InterPro" id="IPR002477">
    <property type="entry name" value="Peptidoglycan-bd-like"/>
</dbReference>
<dbReference type="PANTHER" id="PTHR44378:SF2">
    <property type="entry name" value="ACYL-ACTIVATING ENZYME 17, PEROXISOMAL-RELATED"/>
    <property type="match status" value="1"/>
</dbReference>
<feature type="region of interest" description="Disordered" evidence="1">
    <location>
        <begin position="310"/>
        <end position="351"/>
    </location>
</feature>
<dbReference type="InterPro" id="IPR042099">
    <property type="entry name" value="ANL_N_sf"/>
</dbReference>
<dbReference type="Pfam" id="PF01471">
    <property type="entry name" value="PG_binding_1"/>
    <property type="match status" value="1"/>
</dbReference>
<feature type="domain" description="AMP-dependent synthetase/ligase" evidence="2">
    <location>
        <begin position="737"/>
        <end position="1092"/>
    </location>
</feature>
<dbReference type="Gene3D" id="3.30.300.30">
    <property type="match status" value="2"/>
</dbReference>
<dbReference type="InterPro" id="IPR036366">
    <property type="entry name" value="PGBDSf"/>
</dbReference>
<name>A0A2P6VBA8_9CHLO</name>
<dbReference type="PROSITE" id="PS00455">
    <property type="entry name" value="AMP_BINDING"/>
    <property type="match status" value="2"/>
</dbReference>
<dbReference type="STRING" id="554055.A0A2P6VBA8"/>
<dbReference type="InterPro" id="IPR045851">
    <property type="entry name" value="AMP-bd_C_sf"/>
</dbReference>
<evidence type="ECO:0000259" key="2">
    <source>
        <dbReference type="Pfam" id="PF00501"/>
    </source>
</evidence>
<dbReference type="Proteomes" id="UP000239649">
    <property type="component" value="Unassembled WGS sequence"/>
</dbReference>
<comment type="caution">
    <text evidence="4">The sequence shown here is derived from an EMBL/GenBank/DDBJ whole genome shotgun (WGS) entry which is preliminary data.</text>
</comment>
<evidence type="ECO:0000313" key="5">
    <source>
        <dbReference type="Proteomes" id="UP000239649"/>
    </source>
</evidence>
<dbReference type="PANTHER" id="PTHR44378">
    <property type="entry name" value="ACYL-ACTIVATING ENZYME 17, PEROXISOMAL-RELATED"/>
    <property type="match status" value="1"/>
</dbReference>
<evidence type="ECO:0000259" key="3">
    <source>
        <dbReference type="Pfam" id="PF01471"/>
    </source>
</evidence>
<dbReference type="InterPro" id="IPR020845">
    <property type="entry name" value="AMP-binding_CS"/>
</dbReference>
<feature type="region of interest" description="Disordered" evidence="1">
    <location>
        <begin position="231"/>
        <end position="250"/>
    </location>
</feature>
<dbReference type="InterPro" id="IPR000873">
    <property type="entry name" value="AMP-dep_synth/lig_dom"/>
</dbReference>
<protein>
    <submittedName>
        <fullName evidence="4">Acyl-activating enzyme peroxisomal isoform X1</fullName>
    </submittedName>
</protein>
<feature type="compositionally biased region" description="Basic and acidic residues" evidence="1">
    <location>
        <begin position="429"/>
        <end position="438"/>
    </location>
</feature>
<keyword evidence="5" id="KW-1185">Reference proteome</keyword>
<feature type="compositionally biased region" description="Low complexity" evidence="1">
    <location>
        <begin position="231"/>
        <end position="241"/>
    </location>
</feature>
<organism evidence="4 5">
    <name type="scientific">Micractinium conductrix</name>
    <dbReference type="NCBI Taxonomy" id="554055"/>
    <lineage>
        <taxon>Eukaryota</taxon>
        <taxon>Viridiplantae</taxon>
        <taxon>Chlorophyta</taxon>
        <taxon>core chlorophytes</taxon>
        <taxon>Trebouxiophyceae</taxon>
        <taxon>Chlorellales</taxon>
        <taxon>Chlorellaceae</taxon>
        <taxon>Chlorella clade</taxon>
        <taxon>Micractinium</taxon>
    </lineage>
</organism>
<dbReference type="SUPFAM" id="SSF56801">
    <property type="entry name" value="Acetyl-CoA synthetase-like"/>
    <property type="match status" value="2"/>
</dbReference>
<dbReference type="Pfam" id="PF00501">
    <property type="entry name" value="AMP-binding"/>
    <property type="match status" value="2"/>
</dbReference>
<feature type="domain" description="Peptidoglycan binding-like" evidence="3">
    <location>
        <begin position="66"/>
        <end position="118"/>
    </location>
</feature>
<dbReference type="SUPFAM" id="SSF47090">
    <property type="entry name" value="PGBD-like"/>
    <property type="match status" value="1"/>
</dbReference>